<dbReference type="EMBL" id="KB467887">
    <property type="protein sequence ID" value="PCH36696.1"/>
    <property type="molecule type" value="Genomic_DNA"/>
</dbReference>
<feature type="region of interest" description="Disordered" evidence="2">
    <location>
        <begin position="859"/>
        <end position="885"/>
    </location>
</feature>
<sequence length="885" mass="97500">MGVHGLTTYLRENRIALARTIKLPPGGILGSERTRVVIDGWSFIYELIRCADLPWVHGGEYDTFARLIERVVDAWVDAGLQLYFVFDGELFGLIMGVGVISPVRSCPGSVSLQLTTILSSSGPYPKIKFPIVISRITKTSIEGGLLFFRTSTTARARPYFLDETRMLPPHAYSVCVRILLDLASSSDPPYHRYNHRVEVHFADEEGDSYAVALAGRLRAYVAGRDSDFVVLNAEGYRGYIPLDEMLWTEISVYTPYYSEAGGVYSSMDGDAGDDVDSDGFKVVHKPSGRRRAALHRRTGTGLVPPDGAPGLETDLILSFAVYTPIALADRLQIPVSLLPLLGALVGNDFTGAPDDTTPSTSISLILRKQNLQHLFFNRTLTLSQRIVHVATTLRSIKKQIGSVMELVDAAVSALLDAPPDILATDERAAVIERIADATLQYAISPQDGAEEGWVSDVCPIHTRDACPLFALLSRSPPEQSFSPEEDAIGSDAPNGILIDADEADPRARVASLYVDAYRRGALDPHVLDILSSGTCWPRLFLEDPDKETIATSIGRPIREWCYALLESGVGLLEKSAHEAPDESDEDDDDELVDVEEDDGDVDPLAPLRGALKQLGETQEAADDHGDTANGDDSPAPTPRSQIITEYVRRGTRLAAEEVSIPYMRDLLNSISISAPLHQEHPDLWPVQLWPGDTRVSILLRAFNSDISSVRTLRGPHLSLVLALRWVVFRMHARAAETSASKERGQERWRRSEVRAALWSFMWSISGAGDAAEELDELSSLQIAIRERNIQLVAQLSMALEVVGHLSEVLLLSDYCPNPMRYFSGMRFHGILTKSIPAELICIDGDLWETCVEGLEDSFMEEQRSKARKERKKGGGRPMPTHPPKA</sequence>
<proteinExistence type="inferred from homology"/>
<dbReference type="Gene3D" id="3.40.50.1010">
    <property type="entry name" value="5'-nuclease"/>
    <property type="match status" value="1"/>
</dbReference>
<feature type="region of interest" description="Disordered" evidence="2">
    <location>
        <begin position="615"/>
        <end position="640"/>
    </location>
</feature>
<dbReference type="InterPro" id="IPR026832">
    <property type="entry name" value="Asteroid"/>
</dbReference>
<dbReference type="InterPro" id="IPR029060">
    <property type="entry name" value="PIN-like_dom_sf"/>
</dbReference>
<feature type="compositionally biased region" description="Basic residues" evidence="2">
    <location>
        <begin position="865"/>
        <end position="874"/>
    </location>
</feature>
<evidence type="ECO:0000313" key="4">
    <source>
        <dbReference type="Proteomes" id="UP000218811"/>
    </source>
</evidence>
<dbReference type="Proteomes" id="UP000218811">
    <property type="component" value="Unassembled WGS sequence"/>
</dbReference>
<evidence type="ECO:0000313" key="3">
    <source>
        <dbReference type="EMBL" id="PCH36696.1"/>
    </source>
</evidence>
<dbReference type="AlphaFoldDB" id="A0A2H3J3E8"/>
<dbReference type="STRING" id="742152.A0A2H3J3E8"/>
<reference evidence="3 4" key="1">
    <citation type="journal article" date="2012" name="Science">
        <title>The Paleozoic origin of enzymatic lignin decomposition reconstructed from 31 fungal genomes.</title>
        <authorList>
            <person name="Floudas D."/>
            <person name="Binder M."/>
            <person name="Riley R."/>
            <person name="Barry K."/>
            <person name="Blanchette R.A."/>
            <person name="Henrissat B."/>
            <person name="Martinez A.T."/>
            <person name="Otillar R."/>
            <person name="Spatafora J.W."/>
            <person name="Yadav J.S."/>
            <person name="Aerts A."/>
            <person name="Benoit I."/>
            <person name="Boyd A."/>
            <person name="Carlson A."/>
            <person name="Copeland A."/>
            <person name="Coutinho P.M."/>
            <person name="de Vries R.P."/>
            <person name="Ferreira P."/>
            <person name="Findley K."/>
            <person name="Foster B."/>
            <person name="Gaskell J."/>
            <person name="Glotzer D."/>
            <person name="Gorecki P."/>
            <person name="Heitman J."/>
            <person name="Hesse C."/>
            <person name="Hori C."/>
            <person name="Igarashi K."/>
            <person name="Jurgens J.A."/>
            <person name="Kallen N."/>
            <person name="Kersten P."/>
            <person name="Kohler A."/>
            <person name="Kuees U."/>
            <person name="Kumar T.K.A."/>
            <person name="Kuo A."/>
            <person name="LaButti K."/>
            <person name="Larrondo L.F."/>
            <person name="Lindquist E."/>
            <person name="Ling A."/>
            <person name="Lombard V."/>
            <person name="Lucas S."/>
            <person name="Lundell T."/>
            <person name="Martin R."/>
            <person name="McLaughlin D.J."/>
            <person name="Morgenstern I."/>
            <person name="Morin E."/>
            <person name="Murat C."/>
            <person name="Nagy L.G."/>
            <person name="Nolan M."/>
            <person name="Ohm R.A."/>
            <person name="Patyshakuliyeva A."/>
            <person name="Rokas A."/>
            <person name="Ruiz-Duenas F.J."/>
            <person name="Sabat G."/>
            <person name="Salamov A."/>
            <person name="Samejima M."/>
            <person name="Schmutz J."/>
            <person name="Slot J.C."/>
            <person name="St John F."/>
            <person name="Stenlid J."/>
            <person name="Sun H."/>
            <person name="Sun S."/>
            <person name="Syed K."/>
            <person name="Tsang A."/>
            <person name="Wiebenga A."/>
            <person name="Young D."/>
            <person name="Pisabarro A."/>
            <person name="Eastwood D.C."/>
            <person name="Martin F."/>
            <person name="Cullen D."/>
            <person name="Grigoriev I.V."/>
            <person name="Hibbett D.S."/>
        </authorList>
    </citation>
    <scope>NUCLEOTIDE SEQUENCE [LARGE SCALE GENOMIC DNA]</scope>
    <source>
        <strain evidence="3 4">MD-104</strain>
    </source>
</reference>
<organism evidence="3 4">
    <name type="scientific">Wolfiporia cocos (strain MD-104)</name>
    <name type="common">Brown rot fungus</name>
    <dbReference type="NCBI Taxonomy" id="742152"/>
    <lineage>
        <taxon>Eukaryota</taxon>
        <taxon>Fungi</taxon>
        <taxon>Dikarya</taxon>
        <taxon>Basidiomycota</taxon>
        <taxon>Agaricomycotina</taxon>
        <taxon>Agaricomycetes</taxon>
        <taxon>Polyporales</taxon>
        <taxon>Phaeolaceae</taxon>
        <taxon>Wolfiporia</taxon>
    </lineage>
</organism>
<evidence type="ECO:0000256" key="1">
    <source>
        <dbReference type="ARBA" id="ARBA00007398"/>
    </source>
</evidence>
<dbReference type="OrthoDB" id="25987at2759"/>
<dbReference type="PANTHER" id="PTHR15665">
    <property type="entry name" value="ASTEROID PROTEIN"/>
    <property type="match status" value="1"/>
</dbReference>
<accession>A0A2H3J3E8</accession>
<evidence type="ECO:0008006" key="5">
    <source>
        <dbReference type="Google" id="ProtNLM"/>
    </source>
</evidence>
<protein>
    <recommendedName>
        <fullName evidence="5">PIN domain-like protein</fullName>
    </recommendedName>
</protein>
<keyword evidence="4" id="KW-1185">Reference proteome</keyword>
<dbReference type="OMA" id="EYTRTEY"/>
<gene>
    <name evidence="3" type="ORF">WOLCODRAFT_157394</name>
</gene>
<name>A0A2H3J3E8_WOLCO</name>
<dbReference type="SUPFAM" id="SSF88723">
    <property type="entry name" value="PIN domain-like"/>
    <property type="match status" value="1"/>
</dbReference>
<evidence type="ECO:0000256" key="2">
    <source>
        <dbReference type="SAM" id="MobiDB-lite"/>
    </source>
</evidence>
<dbReference type="PANTHER" id="PTHR15665:SF1">
    <property type="entry name" value="PROTEIN ASTEROID HOMOLOG 1"/>
    <property type="match status" value="1"/>
</dbReference>
<comment type="similarity">
    <text evidence="1">Belongs to the asteroid family.</text>
</comment>